<evidence type="ECO:0000313" key="4">
    <source>
        <dbReference type="Proteomes" id="UP001152622"/>
    </source>
</evidence>
<name>A0A9Q1J2C7_SYNKA</name>
<dbReference type="EMBL" id="JAINUF010000004">
    <property type="protein sequence ID" value="KAJ8363110.1"/>
    <property type="molecule type" value="Genomic_DNA"/>
</dbReference>
<feature type="region of interest" description="Disordered" evidence="1">
    <location>
        <begin position="66"/>
        <end position="93"/>
    </location>
</feature>
<dbReference type="OrthoDB" id="8831167at2759"/>
<comment type="caution">
    <text evidence="3">The sequence shown here is derived from an EMBL/GenBank/DDBJ whole genome shotgun (WGS) entry which is preliminary data.</text>
</comment>
<organism evidence="3 4">
    <name type="scientific">Synaphobranchus kaupii</name>
    <name type="common">Kaup's arrowtooth eel</name>
    <dbReference type="NCBI Taxonomy" id="118154"/>
    <lineage>
        <taxon>Eukaryota</taxon>
        <taxon>Metazoa</taxon>
        <taxon>Chordata</taxon>
        <taxon>Craniata</taxon>
        <taxon>Vertebrata</taxon>
        <taxon>Euteleostomi</taxon>
        <taxon>Actinopterygii</taxon>
        <taxon>Neopterygii</taxon>
        <taxon>Teleostei</taxon>
        <taxon>Anguilliformes</taxon>
        <taxon>Synaphobranchidae</taxon>
        <taxon>Synaphobranchus</taxon>
    </lineage>
</organism>
<keyword evidence="2" id="KW-1133">Transmembrane helix</keyword>
<gene>
    <name evidence="3" type="ORF">SKAU_G00119410</name>
</gene>
<dbReference type="Proteomes" id="UP001152622">
    <property type="component" value="Chromosome 4"/>
</dbReference>
<keyword evidence="4" id="KW-1185">Reference proteome</keyword>
<evidence type="ECO:0000256" key="2">
    <source>
        <dbReference type="SAM" id="Phobius"/>
    </source>
</evidence>
<protein>
    <submittedName>
        <fullName evidence="3">Uncharacterized protein</fullName>
    </submittedName>
</protein>
<reference evidence="3" key="1">
    <citation type="journal article" date="2023" name="Science">
        <title>Genome structures resolve the early diversification of teleost fishes.</title>
        <authorList>
            <person name="Parey E."/>
            <person name="Louis A."/>
            <person name="Montfort J."/>
            <person name="Bouchez O."/>
            <person name="Roques C."/>
            <person name="Iampietro C."/>
            <person name="Lluch J."/>
            <person name="Castinel A."/>
            <person name="Donnadieu C."/>
            <person name="Desvignes T."/>
            <person name="Floi Bucao C."/>
            <person name="Jouanno E."/>
            <person name="Wen M."/>
            <person name="Mejri S."/>
            <person name="Dirks R."/>
            <person name="Jansen H."/>
            <person name="Henkel C."/>
            <person name="Chen W.J."/>
            <person name="Zahm M."/>
            <person name="Cabau C."/>
            <person name="Klopp C."/>
            <person name="Thompson A.W."/>
            <person name="Robinson-Rechavi M."/>
            <person name="Braasch I."/>
            <person name="Lecointre G."/>
            <person name="Bobe J."/>
            <person name="Postlethwait J.H."/>
            <person name="Berthelot C."/>
            <person name="Roest Crollius H."/>
            <person name="Guiguen Y."/>
        </authorList>
    </citation>
    <scope>NUCLEOTIDE SEQUENCE</scope>
    <source>
        <strain evidence="3">WJC10195</strain>
    </source>
</reference>
<feature type="transmembrane region" description="Helical" evidence="2">
    <location>
        <begin position="12"/>
        <end position="30"/>
    </location>
</feature>
<dbReference type="AlphaFoldDB" id="A0A9Q1J2C7"/>
<sequence>MKQNRLSTGKRLTKPILFGSLLVGLATAFYNRHMFFEDVAGLRAQERARNDTKLLEVLERRQRQMEELAEKRGGAGRNNSVGDQGKMEPVNAT</sequence>
<keyword evidence="2" id="KW-0472">Membrane</keyword>
<evidence type="ECO:0000313" key="3">
    <source>
        <dbReference type="EMBL" id="KAJ8363110.1"/>
    </source>
</evidence>
<proteinExistence type="predicted"/>
<evidence type="ECO:0000256" key="1">
    <source>
        <dbReference type="SAM" id="MobiDB-lite"/>
    </source>
</evidence>
<accession>A0A9Q1J2C7</accession>
<keyword evidence="2" id="KW-0812">Transmembrane</keyword>